<dbReference type="Proteomes" id="UP000631535">
    <property type="component" value="Unassembled WGS sequence"/>
</dbReference>
<accession>A0ABQ2M4G8</accession>
<organism evidence="2 3">
    <name type="scientific">Streptomyces daqingensis</name>
    <dbReference type="NCBI Taxonomy" id="1472640"/>
    <lineage>
        <taxon>Bacteria</taxon>
        <taxon>Bacillati</taxon>
        <taxon>Actinomycetota</taxon>
        <taxon>Actinomycetes</taxon>
        <taxon>Kitasatosporales</taxon>
        <taxon>Streptomycetaceae</taxon>
        <taxon>Streptomyces</taxon>
    </lineage>
</organism>
<protein>
    <submittedName>
        <fullName evidence="2">Uncharacterized protein</fullName>
    </submittedName>
</protein>
<evidence type="ECO:0000256" key="1">
    <source>
        <dbReference type="SAM" id="MobiDB-lite"/>
    </source>
</evidence>
<evidence type="ECO:0000313" key="2">
    <source>
        <dbReference type="EMBL" id="GGO46924.1"/>
    </source>
</evidence>
<sequence>MPLVSGGADADTAAGAAAPADVASGTGQCGGAASEAPAVTGCGCSSLTSRPLTLSSRTL</sequence>
<gene>
    <name evidence="2" type="ORF">GCM10012287_18360</name>
</gene>
<reference evidence="3" key="1">
    <citation type="journal article" date="2019" name="Int. J. Syst. Evol. Microbiol.">
        <title>The Global Catalogue of Microorganisms (GCM) 10K type strain sequencing project: providing services to taxonomists for standard genome sequencing and annotation.</title>
        <authorList>
            <consortium name="The Broad Institute Genomics Platform"/>
            <consortium name="The Broad Institute Genome Sequencing Center for Infectious Disease"/>
            <person name="Wu L."/>
            <person name="Ma J."/>
        </authorList>
    </citation>
    <scope>NUCLEOTIDE SEQUENCE [LARGE SCALE GENOMIC DNA]</scope>
    <source>
        <strain evidence="3">CGMCC 4.7178</strain>
    </source>
</reference>
<evidence type="ECO:0000313" key="3">
    <source>
        <dbReference type="Proteomes" id="UP000631535"/>
    </source>
</evidence>
<proteinExistence type="predicted"/>
<keyword evidence="3" id="KW-1185">Reference proteome</keyword>
<comment type="caution">
    <text evidence="2">The sequence shown here is derived from an EMBL/GenBank/DDBJ whole genome shotgun (WGS) entry which is preliminary data.</text>
</comment>
<feature type="compositionally biased region" description="Low complexity" evidence="1">
    <location>
        <begin position="1"/>
        <end position="26"/>
    </location>
</feature>
<feature type="region of interest" description="Disordered" evidence="1">
    <location>
        <begin position="1"/>
        <end position="37"/>
    </location>
</feature>
<dbReference type="EMBL" id="BMMP01000005">
    <property type="protein sequence ID" value="GGO46924.1"/>
    <property type="molecule type" value="Genomic_DNA"/>
</dbReference>
<name>A0ABQ2M4G8_9ACTN</name>